<comment type="similarity">
    <text evidence="1">Belongs to the LOB domain-containing protein family.</text>
</comment>
<protein>
    <submittedName>
        <fullName evidence="4">LOB domain-containing protein 36-like isoform X2</fullName>
    </submittedName>
</protein>
<dbReference type="AlphaFoldDB" id="A0AAQ3JMK2"/>
<accession>A0AAQ3JMK2</accession>
<dbReference type="Proteomes" id="UP001327560">
    <property type="component" value="Chromosome 1"/>
</dbReference>
<dbReference type="EMBL" id="CP136890">
    <property type="protein sequence ID" value="WOK91661.1"/>
    <property type="molecule type" value="Genomic_DNA"/>
</dbReference>
<dbReference type="PROSITE" id="PS50891">
    <property type="entry name" value="LOB"/>
    <property type="match status" value="1"/>
</dbReference>
<evidence type="ECO:0000313" key="5">
    <source>
        <dbReference type="Proteomes" id="UP001327560"/>
    </source>
</evidence>
<organism evidence="4 5">
    <name type="scientific">Canna indica</name>
    <name type="common">Indian-shot</name>
    <dbReference type="NCBI Taxonomy" id="4628"/>
    <lineage>
        <taxon>Eukaryota</taxon>
        <taxon>Viridiplantae</taxon>
        <taxon>Streptophyta</taxon>
        <taxon>Embryophyta</taxon>
        <taxon>Tracheophyta</taxon>
        <taxon>Spermatophyta</taxon>
        <taxon>Magnoliopsida</taxon>
        <taxon>Liliopsida</taxon>
        <taxon>Zingiberales</taxon>
        <taxon>Cannaceae</taxon>
        <taxon>Canna</taxon>
    </lineage>
</organism>
<dbReference type="InterPro" id="IPR004883">
    <property type="entry name" value="LOB"/>
</dbReference>
<reference evidence="4 5" key="1">
    <citation type="submission" date="2023-10" db="EMBL/GenBank/DDBJ databases">
        <title>Chromosome-scale genome assembly provides insights into flower coloration mechanisms of Canna indica.</title>
        <authorList>
            <person name="Li C."/>
        </authorList>
    </citation>
    <scope>NUCLEOTIDE SEQUENCE [LARGE SCALE GENOMIC DNA]</scope>
    <source>
        <tissue evidence="4">Flower</tissue>
    </source>
</reference>
<dbReference type="PANTHER" id="PTHR31301">
    <property type="entry name" value="LOB DOMAIN-CONTAINING PROTEIN 4-RELATED"/>
    <property type="match status" value="1"/>
</dbReference>
<evidence type="ECO:0000256" key="2">
    <source>
        <dbReference type="SAM" id="MobiDB-lite"/>
    </source>
</evidence>
<name>A0AAQ3JMK2_9LILI</name>
<dbReference type="Pfam" id="PF03195">
    <property type="entry name" value="LOB"/>
    <property type="match status" value="1"/>
</dbReference>
<dbReference type="PANTHER" id="PTHR31301:SF68">
    <property type="entry name" value="LOB DOMAIN-CONTAINING PROTEIN 32-RELATED"/>
    <property type="match status" value="1"/>
</dbReference>
<evidence type="ECO:0000259" key="3">
    <source>
        <dbReference type="PROSITE" id="PS50891"/>
    </source>
</evidence>
<sequence length="261" mass="28316">MMSSNSPCAACKLLRRKCTPECIFAPHFPPDQPTKFANVHRVFGASNVAKLLKQLSPEQREDAVVSMVYEAEARLRDPVHGCVGYIYLLQHKLREMQHDLSNAKKELSAYTGPAAFGHFLLHPPPPHATSYHHQLQAGASSRPPTPFGAMGTGMGVVTAASASSTYPTLVQMALSQQHQRQQMAEEMAVAMAAARDQHDMLNSYAQQQSFDRVVSGGATAAGLPAQLLNSSATPFTIDQQRQYAEHPQAQARSEGRSGAGH</sequence>
<keyword evidence="5" id="KW-1185">Reference proteome</keyword>
<feature type="domain" description="LOB" evidence="3">
    <location>
        <begin position="6"/>
        <end position="107"/>
    </location>
</feature>
<evidence type="ECO:0000313" key="4">
    <source>
        <dbReference type="EMBL" id="WOK91661.1"/>
    </source>
</evidence>
<feature type="region of interest" description="Disordered" evidence="2">
    <location>
        <begin position="241"/>
        <end position="261"/>
    </location>
</feature>
<gene>
    <name evidence="4" type="ORF">Cni_G00352</name>
</gene>
<evidence type="ECO:0000256" key="1">
    <source>
        <dbReference type="ARBA" id="ARBA00005474"/>
    </source>
</evidence>
<proteinExistence type="inferred from homology"/>